<dbReference type="InterPro" id="IPR035940">
    <property type="entry name" value="CAP_sf"/>
</dbReference>
<feature type="chain" id="PRO_5013761308" evidence="3">
    <location>
        <begin position="23"/>
        <end position="207"/>
    </location>
</feature>
<evidence type="ECO:0000256" key="1">
    <source>
        <dbReference type="SAM" id="Coils"/>
    </source>
</evidence>
<feature type="region of interest" description="Disordered" evidence="2">
    <location>
        <begin position="179"/>
        <end position="207"/>
    </location>
</feature>
<organism evidence="4 5">
    <name type="scientific">Caenorhabditis nigoni</name>
    <dbReference type="NCBI Taxonomy" id="1611254"/>
    <lineage>
        <taxon>Eukaryota</taxon>
        <taxon>Metazoa</taxon>
        <taxon>Ecdysozoa</taxon>
        <taxon>Nematoda</taxon>
        <taxon>Chromadorea</taxon>
        <taxon>Rhabditida</taxon>
        <taxon>Rhabditina</taxon>
        <taxon>Rhabditomorpha</taxon>
        <taxon>Rhabditoidea</taxon>
        <taxon>Rhabditidae</taxon>
        <taxon>Peloderinae</taxon>
        <taxon>Caenorhabditis</taxon>
    </lineage>
</organism>
<evidence type="ECO:0000256" key="2">
    <source>
        <dbReference type="SAM" id="MobiDB-lite"/>
    </source>
</evidence>
<keyword evidence="3" id="KW-0732">Signal</keyword>
<feature type="coiled-coil region" evidence="1">
    <location>
        <begin position="23"/>
        <end position="50"/>
    </location>
</feature>
<evidence type="ECO:0000256" key="3">
    <source>
        <dbReference type="SAM" id="SignalP"/>
    </source>
</evidence>
<dbReference type="SUPFAM" id="SSF55797">
    <property type="entry name" value="PR-1-like"/>
    <property type="match status" value="1"/>
</dbReference>
<dbReference type="Proteomes" id="UP000230233">
    <property type="component" value="Chromosome IV"/>
</dbReference>
<keyword evidence="1" id="KW-0175">Coiled coil</keyword>
<dbReference type="EMBL" id="PDUG01000004">
    <property type="protein sequence ID" value="PIC31501.1"/>
    <property type="molecule type" value="Genomic_DNA"/>
</dbReference>
<protein>
    <submittedName>
        <fullName evidence="4">Uncharacterized protein</fullName>
    </submittedName>
</protein>
<reference evidence="5" key="1">
    <citation type="submission" date="2017-10" db="EMBL/GenBank/DDBJ databases">
        <title>Rapid genome shrinkage in a self-fertile nematode reveals novel sperm competition proteins.</title>
        <authorList>
            <person name="Yin D."/>
            <person name="Schwarz E.M."/>
            <person name="Thomas C.G."/>
            <person name="Felde R.L."/>
            <person name="Korf I.F."/>
            <person name="Cutter A.D."/>
            <person name="Schartner C.M."/>
            <person name="Ralston E.J."/>
            <person name="Meyer B.J."/>
            <person name="Haag E.S."/>
        </authorList>
    </citation>
    <scope>NUCLEOTIDE SEQUENCE [LARGE SCALE GENOMIC DNA]</scope>
    <source>
        <strain evidence="5">JU1422</strain>
    </source>
</reference>
<name>A0A2G5TWL3_9PELO</name>
<keyword evidence="5" id="KW-1185">Reference proteome</keyword>
<accession>A0A2G5TWL3</accession>
<dbReference type="Gene3D" id="3.40.33.10">
    <property type="entry name" value="CAP"/>
    <property type="match status" value="1"/>
</dbReference>
<feature type="signal peptide" evidence="3">
    <location>
        <begin position="1"/>
        <end position="22"/>
    </location>
</feature>
<evidence type="ECO:0000313" key="4">
    <source>
        <dbReference type="EMBL" id="PIC31501.1"/>
    </source>
</evidence>
<evidence type="ECO:0000313" key="5">
    <source>
        <dbReference type="Proteomes" id="UP000230233"/>
    </source>
</evidence>
<comment type="caution">
    <text evidence="4">The sequence shown here is derived from an EMBL/GenBank/DDBJ whole genome shotgun (WGS) entry which is preliminary data.</text>
</comment>
<gene>
    <name evidence="4" type="primary">Cnig_chr_IV.g12183</name>
    <name evidence="4" type="ORF">B9Z55_012183</name>
</gene>
<proteinExistence type="predicted"/>
<dbReference type="AlphaFoldDB" id="A0A2G5TWL3"/>
<sequence length="207" mass="23638">MKMFIVWIGLLASLCLQTTVFGIKLTSNNKEEYLREINDFRRKYAKENKVPNMNKLFWDDALEAKAQINDWNGYMRTMRIQLPYKTSSEDQSDYLTYYPDIAKRMKMIDHYGMYPMGEVEMLTPGQQKIGCVPSEQEVPIGDNDKFSTTDTLCFLGPEGTGNSWDITQGEPGSVCDLEFENDDGLCSPVQTTTPEPKSLLPKPDKSE</sequence>